<comment type="caution">
    <text evidence="1">The sequence shown here is derived from an EMBL/GenBank/DDBJ whole genome shotgun (WGS) entry which is preliminary data.</text>
</comment>
<dbReference type="InterPro" id="IPR005268">
    <property type="entry name" value="CHP00725"/>
</dbReference>
<reference evidence="1" key="1">
    <citation type="journal article" date="2020" name="mSystems">
        <title>Genome- and Community-Level Interaction Insights into Carbon Utilization and Element Cycling Functions of Hydrothermarchaeota in Hydrothermal Sediment.</title>
        <authorList>
            <person name="Zhou Z."/>
            <person name="Liu Y."/>
            <person name="Xu W."/>
            <person name="Pan J."/>
            <person name="Luo Z.H."/>
            <person name="Li M."/>
        </authorList>
    </citation>
    <scope>NUCLEOTIDE SEQUENCE [LARGE SCALE GENOMIC DNA]</scope>
    <source>
        <strain evidence="1">SpSt-1056</strain>
    </source>
</reference>
<evidence type="ECO:0000313" key="1">
    <source>
        <dbReference type="EMBL" id="HHK67854.1"/>
    </source>
</evidence>
<accession>A0A7C5QIN1</accession>
<protein>
    <submittedName>
        <fullName evidence="1">TIGR00725 family protein</fullName>
    </submittedName>
</protein>
<dbReference type="SUPFAM" id="SSF102405">
    <property type="entry name" value="MCP/YpsA-like"/>
    <property type="match status" value="1"/>
</dbReference>
<dbReference type="InterPro" id="IPR052341">
    <property type="entry name" value="LOG_family_nucleotidases"/>
</dbReference>
<dbReference type="Pfam" id="PF18306">
    <property type="entry name" value="LDcluster4"/>
    <property type="match status" value="1"/>
</dbReference>
<sequence length="185" mass="20370">MLQIGVGCSSDRNPVPAAVEKARRFAVRLADYRDTVVLLTGGDGGLMRVVCEEFFKRGGITVGVIPYEDEQIDESNPRYNPYNTIVYCSGQTFQARSIGLVRSSDCFVILGGGSGTIVEAHLAYIYRVPLIILTGTGYTSDLLKQTHPDGYLDHRKIQAALFVEDPVEAADKAVELARTRSVRRR</sequence>
<gene>
    <name evidence="1" type="ORF">ENM11_01685</name>
</gene>
<dbReference type="Gene3D" id="3.40.50.450">
    <property type="match status" value="1"/>
</dbReference>
<dbReference type="PANTHER" id="PTHR43393:SF3">
    <property type="entry name" value="LYSINE DECARBOXYLASE-LIKE PROTEIN"/>
    <property type="match status" value="1"/>
</dbReference>
<dbReference type="InterPro" id="IPR041164">
    <property type="entry name" value="LDcluster4"/>
</dbReference>
<organism evidence="1">
    <name type="scientific">Caldiarchaeum subterraneum</name>
    <dbReference type="NCBI Taxonomy" id="311458"/>
    <lineage>
        <taxon>Archaea</taxon>
        <taxon>Nitrososphaerota</taxon>
        <taxon>Candidatus Caldarchaeales</taxon>
        <taxon>Candidatus Caldarchaeaceae</taxon>
        <taxon>Candidatus Caldarchaeum</taxon>
    </lineage>
</organism>
<dbReference type="AlphaFoldDB" id="A0A7C5QIN1"/>
<proteinExistence type="predicted"/>
<dbReference type="EMBL" id="DRWN01000015">
    <property type="protein sequence ID" value="HHK67854.1"/>
    <property type="molecule type" value="Genomic_DNA"/>
</dbReference>
<name>A0A7C5QIN1_CALS0</name>
<dbReference type="GO" id="GO:0005829">
    <property type="term" value="C:cytosol"/>
    <property type="evidence" value="ECO:0007669"/>
    <property type="project" value="TreeGrafter"/>
</dbReference>
<dbReference type="PANTHER" id="PTHR43393">
    <property type="entry name" value="CYTOKININ RIBOSIDE 5'-MONOPHOSPHATE PHOSPHORIBOHYDROLASE"/>
    <property type="match status" value="1"/>
</dbReference>
<dbReference type="NCBIfam" id="TIGR00725">
    <property type="entry name" value="TIGR00725 family protein"/>
    <property type="match status" value="1"/>
</dbReference>